<dbReference type="PANTHER" id="PTHR38887">
    <property type="entry name" value="CHROMOSOME 21, WHOLE GENOME SHOTGUN SEQUENCE"/>
    <property type="match status" value="1"/>
</dbReference>
<dbReference type="InterPro" id="IPR034164">
    <property type="entry name" value="Pepsin-like_dom"/>
</dbReference>
<reference evidence="3 4" key="1">
    <citation type="journal article" date="2016" name="Genome Biol. Evol.">
        <title>Divergent and convergent evolution of fungal pathogenicity.</title>
        <authorList>
            <person name="Shang Y."/>
            <person name="Xiao G."/>
            <person name="Zheng P."/>
            <person name="Cen K."/>
            <person name="Zhan S."/>
            <person name="Wang C."/>
        </authorList>
    </citation>
    <scope>NUCLEOTIDE SEQUENCE [LARGE SCALE GENOMIC DNA]</scope>
    <source>
        <strain evidence="3 4">ARSEF 2679</strain>
    </source>
</reference>
<dbReference type="InterPro" id="IPR053221">
    <property type="entry name" value="Burnettramic_acid_biosynth"/>
</dbReference>
<feature type="compositionally biased region" description="Basic and acidic residues" evidence="1">
    <location>
        <begin position="248"/>
        <end position="272"/>
    </location>
</feature>
<accession>A0A167M2X7</accession>
<evidence type="ECO:0000313" key="4">
    <source>
        <dbReference type="Proteomes" id="UP000076744"/>
    </source>
</evidence>
<dbReference type="InterPro" id="IPR033121">
    <property type="entry name" value="PEPTIDASE_A1"/>
</dbReference>
<keyword evidence="4" id="KW-1185">Reference proteome</keyword>
<proteinExistence type="predicted"/>
<dbReference type="CDD" id="cd05471">
    <property type="entry name" value="pepsin_like"/>
    <property type="match status" value="1"/>
</dbReference>
<protein>
    <submittedName>
        <fullName evidence="3">Peptidase aspartic</fullName>
    </submittedName>
</protein>
<evidence type="ECO:0000259" key="2">
    <source>
        <dbReference type="PROSITE" id="PS51767"/>
    </source>
</evidence>
<gene>
    <name evidence="3" type="ORF">ISF_08546</name>
</gene>
<dbReference type="AlphaFoldDB" id="A0A167M2X7"/>
<dbReference type="GeneID" id="30024838"/>
<name>A0A167M2X7_CORFA</name>
<feature type="region of interest" description="Disordered" evidence="1">
    <location>
        <begin position="248"/>
        <end position="289"/>
    </location>
</feature>
<comment type="caution">
    <text evidence="3">The sequence shown here is derived from an EMBL/GenBank/DDBJ whole genome shotgun (WGS) entry which is preliminary data.</text>
</comment>
<dbReference type="PANTHER" id="PTHR38887:SF1">
    <property type="entry name" value="RAS MODIFICATION PROTEIN ERF4"/>
    <property type="match status" value="1"/>
</dbReference>
<dbReference type="Gene3D" id="2.40.70.10">
    <property type="entry name" value="Acid Proteases"/>
    <property type="match status" value="1"/>
</dbReference>
<evidence type="ECO:0000256" key="1">
    <source>
        <dbReference type="SAM" id="MobiDB-lite"/>
    </source>
</evidence>
<dbReference type="RefSeq" id="XP_018700613.1">
    <property type="nucleotide sequence ID" value="XM_018852149.1"/>
</dbReference>
<dbReference type="OrthoDB" id="4870494at2759"/>
<dbReference type="InterPro" id="IPR021109">
    <property type="entry name" value="Peptidase_aspartic_dom_sf"/>
</dbReference>
<dbReference type="Proteomes" id="UP000076744">
    <property type="component" value="Unassembled WGS sequence"/>
</dbReference>
<sequence>MPVPFDTRTNDSYKLLAIPATSAKLGNPFLRAYPPELEGHGISVLGLAGNIVSFVPLPTAQIVGSAAKYAGTVSTVAVSKGRSEMLLNGANSTFFKAAGLKAQVAQLDVVARLANIPILDSEGKVDRGSSIMLPFEEQQELHTMNAQHRRVQALSPWLSPLDMGPLPELDESTNDLGKMHAKVSERQRQEEKTKMVKDQKKMYKGYTKDMAKENTEYEEKIEQYAMKESRIQEKGGRRMEKELRELEKKREKLTREHNQEVSKIEKDRRKDDKEEENDADGMDVQVGTPPQKVTLLVDTGSSTYPVESPHDIYCQEGMCEETGTFDNQTSRTANFVDNNFSNVVSNQGHRSVLRDILSIGGYSFENMKFGYILGHYCNTSHPLAALTGLSLFCVDKYCNAARSFTQALYERGYIEKCTYSVFLGPGDGSVPPHLVMGGIDWAKRQGRVYHLKLVNPLKEKGGGVLGKVVTWGLSLSKAGEPNVDFTYQGDDKEVLWDTGSARWYAPEPIFWKVTEYFGLPSTIDGFAGRYAVDCKYRTPNEDVLVVILDGGHELPIPMWQLLHIPIDDILIRTPTRTAANGN</sequence>
<feature type="domain" description="Peptidase A1" evidence="2">
    <location>
        <begin position="280"/>
        <end position="582"/>
    </location>
</feature>
<dbReference type="SUPFAM" id="SSF50630">
    <property type="entry name" value="Acid proteases"/>
    <property type="match status" value="1"/>
</dbReference>
<dbReference type="Pfam" id="PF00026">
    <property type="entry name" value="Asp"/>
    <property type="match status" value="1"/>
</dbReference>
<dbReference type="PROSITE" id="PS51767">
    <property type="entry name" value="PEPTIDASE_A1"/>
    <property type="match status" value="1"/>
</dbReference>
<organism evidence="3 4">
    <name type="scientific">Cordyceps fumosorosea (strain ARSEF 2679)</name>
    <name type="common">Isaria fumosorosea</name>
    <dbReference type="NCBI Taxonomy" id="1081104"/>
    <lineage>
        <taxon>Eukaryota</taxon>
        <taxon>Fungi</taxon>
        <taxon>Dikarya</taxon>
        <taxon>Ascomycota</taxon>
        <taxon>Pezizomycotina</taxon>
        <taxon>Sordariomycetes</taxon>
        <taxon>Hypocreomycetidae</taxon>
        <taxon>Hypocreales</taxon>
        <taxon>Cordycipitaceae</taxon>
        <taxon>Cordyceps</taxon>
    </lineage>
</organism>
<evidence type="ECO:0000313" key="3">
    <source>
        <dbReference type="EMBL" id="OAA53844.1"/>
    </source>
</evidence>
<dbReference type="EMBL" id="AZHB01000032">
    <property type="protein sequence ID" value="OAA53844.1"/>
    <property type="molecule type" value="Genomic_DNA"/>
</dbReference>
<dbReference type="STRING" id="1081104.A0A167M2X7"/>